<name>A0AA37XH12_9MICO</name>
<dbReference type="AlphaFoldDB" id="A0AA37XH12"/>
<evidence type="ECO:0000313" key="1">
    <source>
        <dbReference type="EMBL" id="GMA33376.1"/>
    </source>
</evidence>
<sequence length="273" mass="28282">MTFAVGGSERRIRGDVVLSGVAPAVLEELLAAGGDGAHGDRADAVVNPRPEGAQVKVNLLLTRLPRLRDAEVDPVAAFSGTFHVNELGSQIAAAFARALGGEVPSPLPCEIYCHTLSDRSILGPELAASEAQTMTVFGLHVPDRLVDAHGNDELRALLESAVLDSLDAVLAEPVTDVLARDAHGRPCLEVRTTRDVEASVGMPGGHIFHGDLSWPWREDGGDGADDGALSPAERWGVATRHPRILVCGSGAVRGGAVSGIGGHNAAMAVLEAG</sequence>
<gene>
    <name evidence="1" type="ORF">GCM10025875_33680</name>
</gene>
<dbReference type="GO" id="GO:0005829">
    <property type="term" value="C:cytosol"/>
    <property type="evidence" value="ECO:0007669"/>
    <property type="project" value="TreeGrafter"/>
</dbReference>
<dbReference type="PANTHER" id="PTHR10668">
    <property type="entry name" value="PHYTOENE DEHYDROGENASE"/>
    <property type="match status" value="1"/>
</dbReference>
<proteinExistence type="predicted"/>
<protein>
    <recommendedName>
        <fullName evidence="3">NAD(P)/FAD-dependent oxidoreductase</fullName>
    </recommendedName>
</protein>
<keyword evidence="2" id="KW-1185">Reference proteome</keyword>
<accession>A0AA37XH12</accession>
<organism evidence="1 2">
    <name type="scientific">Litorihabitans aurantiacus</name>
    <dbReference type="NCBI Taxonomy" id="1930061"/>
    <lineage>
        <taxon>Bacteria</taxon>
        <taxon>Bacillati</taxon>
        <taxon>Actinomycetota</taxon>
        <taxon>Actinomycetes</taxon>
        <taxon>Micrococcales</taxon>
        <taxon>Beutenbergiaceae</taxon>
        <taxon>Litorihabitans</taxon>
    </lineage>
</organism>
<evidence type="ECO:0008006" key="3">
    <source>
        <dbReference type="Google" id="ProtNLM"/>
    </source>
</evidence>
<dbReference type="EMBL" id="BSUM01000001">
    <property type="protein sequence ID" value="GMA33376.1"/>
    <property type="molecule type" value="Genomic_DNA"/>
</dbReference>
<dbReference type="PANTHER" id="PTHR10668:SF103">
    <property type="entry name" value="PYRIDINE NUCLEOTIDE-DISULFIDE OXIDOREDUCTASE DOMAIN-CONTAINING PROTEIN 2"/>
    <property type="match status" value="1"/>
</dbReference>
<reference evidence="1" key="2">
    <citation type="submission" date="2023-02" db="EMBL/GenBank/DDBJ databases">
        <authorList>
            <person name="Sun Q."/>
            <person name="Mori K."/>
        </authorList>
    </citation>
    <scope>NUCLEOTIDE SEQUENCE</scope>
    <source>
        <strain evidence="1">NBRC 112290</strain>
    </source>
</reference>
<reference evidence="1" key="1">
    <citation type="journal article" date="2014" name="Int. J. Syst. Evol. Microbiol.">
        <title>Complete genome sequence of Corynebacterium casei LMG S-19264T (=DSM 44701T), isolated from a smear-ripened cheese.</title>
        <authorList>
            <consortium name="US DOE Joint Genome Institute (JGI-PGF)"/>
            <person name="Walter F."/>
            <person name="Albersmeier A."/>
            <person name="Kalinowski J."/>
            <person name="Ruckert C."/>
        </authorList>
    </citation>
    <scope>NUCLEOTIDE SEQUENCE</scope>
    <source>
        <strain evidence="1">NBRC 112290</strain>
    </source>
</reference>
<evidence type="ECO:0000313" key="2">
    <source>
        <dbReference type="Proteomes" id="UP001157161"/>
    </source>
</evidence>
<comment type="caution">
    <text evidence="1">The sequence shown here is derived from an EMBL/GenBank/DDBJ whole genome shotgun (WGS) entry which is preliminary data.</text>
</comment>
<dbReference type="Proteomes" id="UP001157161">
    <property type="component" value="Unassembled WGS sequence"/>
</dbReference>